<accession>A0AAV7UER3</accession>
<dbReference type="AlphaFoldDB" id="A0AAV7UER3"/>
<protein>
    <submittedName>
        <fullName evidence="1">Uncharacterized protein</fullName>
    </submittedName>
</protein>
<sequence>MRLSDLPQRVSYISWLGKAMVIKGMGRYVCARVEIPLFAEWLNIFMALDKRGLKRRRASSITVFGGLKLEDLLDHLSQALKKGEMPTWDLIVIHAGGNDIVLLGRWHTPPYSAILLSWLRDDNTFLRFLAREHTHKKEKRLQKHTRSQNKTR</sequence>
<evidence type="ECO:0000313" key="2">
    <source>
        <dbReference type="Proteomes" id="UP001066276"/>
    </source>
</evidence>
<dbReference type="Proteomes" id="UP001066276">
    <property type="component" value="Chromosome 3_1"/>
</dbReference>
<reference evidence="1" key="1">
    <citation type="journal article" date="2022" name="bioRxiv">
        <title>Sequencing and chromosome-scale assembly of the giantPleurodeles waltlgenome.</title>
        <authorList>
            <person name="Brown T."/>
            <person name="Elewa A."/>
            <person name="Iarovenko S."/>
            <person name="Subramanian E."/>
            <person name="Araus A.J."/>
            <person name="Petzold A."/>
            <person name="Susuki M."/>
            <person name="Suzuki K.-i.T."/>
            <person name="Hayashi T."/>
            <person name="Toyoda A."/>
            <person name="Oliveira C."/>
            <person name="Osipova E."/>
            <person name="Leigh N.D."/>
            <person name="Simon A."/>
            <person name="Yun M.H."/>
        </authorList>
    </citation>
    <scope>NUCLEOTIDE SEQUENCE</scope>
    <source>
        <strain evidence="1">20211129_DDA</strain>
        <tissue evidence="1">Liver</tissue>
    </source>
</reference>
<evidence type="ECO:0000313" key="1">
    <source>
        <dbReference type="EMBL" id="KAJ1187475.1"/>
    </source>
</evidence>
<keyword evidence="2" id="KW-1185">Reference proteome</keyword>
<organism evidence="1 2">
    <name type="scientific">Pleurodeles waltl</name>
    <name type="common">Iberian ribbed newt</name>
    <dbReference type="NCBI Taxonomy" id="8319"/>
    <lineage>
        <taxon>Eukaryota</taxon>
        <taxon>Metazoa</taxon>
        <taxon>Chordata</taxon>
        <taxon>Craniata</taxon>
        <taxon>Vertebrata</taxon>
        <taxon>Euteleostomi</taxon>
        <taxon>Amphibia</taxon>
        <taxon>Batrachia</taxon>
        <taxon>Caudata</taxon>
        <taxon>Salamandroidea</taxon>
        <taxon>Salamandridae</taxon>
        <taxon>Pleurodelinae</taxon>
        <taxon>Pleurodeles</taxon>
    </lineage>
</organism>
<gene>
    <name evidence="1" type="ORF">NDU88_004251</name>
</gene>
<proteinExistence type="predicted"/>
<comment type="caution">
    <text evidence="1">The sequence shown here is derived from an EMBL/GenBank/DDBJ whole genome shotgun (WGS) entry which is preliminary data.</text>
</comment>
<name>A0AAV7UER3_PLEWA</name>
<dbReference type="EMBL" id="JANPWB010000005">
    <property type="protein sequence ID" value="KAJ1187475.1"/>
    <property type="molecule type" value="Genomic_DNA"/>
</dbReference>